<dbReference type="Gene3D" id="3.90.1570.10">
    <property type="entry name" value="tt1808, chain A"/>
    <property type="match status" value="1"/>
</dbReference>
<dbReference type="InterPro" id="IPR012296">
    <property type="entry name" value="Nuclease_put_TT1808"/>
</dbReference>
<dbReference type="RefSeq" id="WP_161825189.1">
    <property type="nucleotide sequence ID" value="NZ_WVIC01000015.1"/>
</dbReference>
<dbReference type="CDD" id="cd06260">
    <property type="entry name" value="DUF820-like"/>
    <property type="match status" value="1"/>
</dbReference>
<keyword evidence="2" id="KW-0378">Hydrolase</keyword>
<protein>
    <submittedName>
        <fullName evidence="2">Uma2 family endonuclease</fullName>
    </submittedName>
</protein>
<organism evidence="2 3">
    <name type="scientific">Petrachloros mirabilis ULC683</name>
    <dbReference type="NCBI Taxonomy" id="2781853"/>
    <lineage>
        <taxon>Bacteria</taxon>
        <taxon>Bacillati</taxon>
        <taxon>Cyanobacteriota</taxon>
        <taxon>Cyanophyceae</taxon>
        <taxon>Synechococcales</taxon>
        <taxon>Petrachlorosaceae</taxon>
        <taxon>Petrachloros</taxon>
        <taxon>Petrachloros mirabilis</taxon>
    </lineage>
</organism>
<proteinExistence type="predicted"/>
<evidence type="ECO:0000313" key="3">
    <source>
        <dbReference type="Proteomes" id="UP000607397"/>
    </source>
</evidence>
<dbReference type="SUPFAM" id="SSF52980">
    <property type="entry name" value="Restriction endonuclease-like"/>
    <property type="match status" value="1"/>
</dbReference>
<keyword evidence="2" id="KW-0540">Nuclease</keyword>
<evidence type="ECO:0000259" key="1">
    <source>
        <dbReference type="Pfam" id="PF05685"/>
    </source>
</evidence>
<dbReference type="AlphaFoldDB" id="A0A8K1ZZ92"/>
<reference evidence="2" key="1">
    <citation type="submission" date="2019-12" db="EMBL/GenBank/DDBJ databases">
        <title>High-Quality draft genome sequences of three cyanobacteria isolated from the limestone walls of the Old Cathedral of Coimbra.</title>
        <authorList>
            <person name="Tiago I."/>
            <person name="Soares F."/>
            <person name="Portugal A."/>
        </authorList>
    </citation>
    <scope>NUCLEOTIDE SEQUENCE [LARGE SCALE GENOMIC DNA]</scope>
    <source>
        <strain evidence="2">C</strain>
    </source>
</reference>
<dbReference type="Pfam" id="PF05685">
    <property type="entry name" value="Uma2"/>
    <property type="match status" value="1"/>
</dbReference>
<accession>A0A8K1ZZ92</accession>
<evidence type="ECO:0000313" key="2">
    <source>
        <dbReference type="EMBL" id="NCJ06713.1"/>
    </source>
</evidence>
<comment type="caution">
    <text evidence="2">The sequence shown here is derived from an EMBL/GenBank/DDBJ whole genome shotgun (WGS) entry which is preliminary data.</text>
</comment>
<dbReference type="InterPro" id="IPR008538">
    <property type="entry name" value="Uma2"/>
</dbReference>
<dbReference type="Proteomes" id="UP000607397">
    <property type="component" value="Unassembled WGS sequence"/>
</dbReference>
<dbReference type="PANTHER" id="PTHR35400">
    <property type="entry name" value="SLR1083 PROTEIN"/>
    <property type="match status" value="1"/>
</dbReference>
<sequence>MVDTTSRPQRIKTDIWVPAQWKEYVAICARTEYEKARCYFDREWMRLEMAALGAWHGRENSIVSKVVSLFATLRVIRMVELTNTSFRKAGEQEGQPDIAFYLGDSFALPPQNNQPVDVNHYGAPQLVIEIASTTLSDDLGRKRLLYERLGVQEYWVINVKVAKVIAFAVENGGSREIRASQVLPGLSLTTVEEAMERSSTEDDGAIARWLFQAFSF</sequence>
<name>A0A8K1ZZ92_9CYAN</name>
<dbReference type="InterPro" id="IPR011335">
    <property type="entry name" value="Restrct_endonuc-II-like"/>
</dbReference>
<keyword evidence="2" id="KW-0255">Endonuclease</keyword>
<dbReference type="GO" id="GO:0004519">
    <property type="term" value="F:endonuclease activity"/>
    <property type="evidence" value="ECO:0007669"/>
    <property type="project" value="UniProtKB-KW"/>
</dbReference>
<feature type="domain" description="Putative restriction endonuclease" evidence="1">
    <location>
        <begin position="21"/>
        <end position="192"/>
    </location>
</feature>
<gene>
    <name evidence="2" type="ORF">GS597_09375</name>
</gene>
<keyword evidence="3" id="KW-1185">Reference proteome</keyword>
<dbReference type="PANTHER" id="PTHR35400:SF1">
    <property type="entry name" value="SLR1083 PROTEIN"/>
    <property type="match status" value="1"/>
</dbReference>
<dbReference type="EMBL" id="WVIC01000015">
    <property type="protein sequence ID" value="NCJ06713.1"/>
    <property type="molecule type" value="Genomic_DNA"/>
</dbReference>